<feature type="domain" description="Nucleoside phosphorylase" evidence="1">
    <location>
        <begin position="60"/>
        <end position="151"/>
    </location>
</feature>
<dbReference type="AlphaFoldDB" id="A0A7J7D8A7"/>
<reference evidence="2 3" key="1">
    <citation type="journal article" date="2020" name="Nat. Commun.">
        <title>Genome of Tripterygium wilfordii and identification of cytochrome P450 involved in triptolide biosynthesis.</title>
        <authorList>
            <person name="Tu L."/>
            <person name="Su P."/>
            <person name="Zhang Z."/>
            <person name="Gao L."/>
            <person name="Wang J."/>
            <person name="Hu T."/>
            <person name="Zhou J."/>
            <person name="Zhang Y."/>
            <person name="Zhao Y."/>
            <person name="Liu Y."/>
            <person name="Song Y."/>
            <person name="Tong Y."/>
            <person name="Lu Y."/>
            <person name="Yang J."/>
            <person name="Xu C."/>
            <person name="Jia M."/>
            <person name="Peters R.J."/>
            <person name="Huang L."/>
            <person name="Gao W."/>
        </authorList>
    </citation>
    <scope>NUCLEOTIDE SEQUENCE [LARGE SCALE GENOMIC DNA]</scope>
    <source>
        <strain evidence="3">cv. XIE 37</strain>
        <tissue evidence="2">Leaf</tissue>
    </source>
</reference>
<dbReference type="InterPro" id="IPR000845">
    <property type="entry name" value="Nucleoside_phosphorylase_d"/>
</dbReference>
<dbReference type="PANTHER" id="PTHR21234">
    <property type="entry name" value="PURINE NUCLEOSIDE PHOSPHORYLASE"/>
    <property type="match status" value="1"/>
</dbReference>
<dbReference type="GO" id="GO:0009116">
    <property type="term" value="P:nucleoside metabolic process"/>
    <property type="evidence" value="ECO:0007669"/>
    <property type="project" value="InterPro"/>
</dbReference>
<evidence type="ECO:0000313" key="3">
    <source>
        <dbReference type="Proteomes" id="UP000593562"/>
    </source>
</evidence>
<sequence>MGSYNVPEGNEANMLGEIGYSPEQVFSESGEPTSFVRFAAGLEGMELEQCVNSTMCHPQKPKLVVGLKGSTANTFVDNGAYRDFLYKTFEVSSADMESSAIVMTSLSNGFPVIVIRGISDLAGKQSGDNVWSTFGSLAALNCAKAVLQFIRKLKLPQDSSAGC</sequence>
<dbReference type="InParanoid" id="A0A7J7D8A7"/>
<proteinExistence type="predicted"/>
<dbReference type="Proteomes" id="UP000593562">
    <property type="component" value="Unassembled WGS sequence"/>
</dbReference>
<dbReference type="GO" id="GO:0003824">
    <property type="term" value="F:catalytic activity"/>
    <property type="evidence" value="ECO:0007669"/>
    <property type="project" value="InterPro"/>
</dbReference>
<dbReference type="PANTHER" id="PTHR21234:SF30">
    <property type="entry name" value="PHOSPHORYLASE SUPERFAMILY PROTEIN"/>
    <property type="match status" value="1"/>
</dbReference>
<organism evidence="2 3">
    <name type="scientific">Tripterygium wilfordii</name>
    <name type="common">Thunder God vine</name>
    <dbReference type="NCBI Taxonomy" id="458696"/>
    <lineage>
        <taxon>Eukaryota</taxon>
        <taxon>Viridiplantae</taxon>
        <taxon>Streptophyta</taxon>
        <taxon>Embryophyta</taxon>
        <taxon>Tracheophyta</taxon>
        <taxon>Spermatophyta</taxon>
        <taxon>Magnoliopsida</taxon>
        <taxon>eudicotyledons</taxon>
        <taxon>Gunneridae</taxon>
        <taxon>Pentapetalae</taxon>
        <taxon>rosids</taxon>
        <taxon>fabids</taxon>
        <taxon>Celastrales</taxon>
        <taxon>Celastraceae</taxon>
        <taxon>Tripterygium</taxon>
    </lineage>
</organism>
<evidence type="ECO:0000313" key="2">
    <source>
        <dbReference type="EMBL" id="KAF5742577.1"/>
    </source>
</evidence>
<evidence type="ECO:0000259" key="1">
    <source>
        <dbReference type="Pfam" id="PF01048"/>
    </source>
</evidence>
<dbReference type="InterPro" id="IPR035994">
    <property type="entry name" value="Nucleoside_phosphorylase_sf"/>
</dbReference>
<keyword evidence="3" id="KW-1185">Reference proteome</keyword>
<dbReference type="Pfam" id="PF01048">
    <property type="entry name" value="PNP_UDP_1"/>
    <property type="match status" value="1"/>
</dbReference>
<comment type="caution">
    <text evidence="2">The sequence shown here is derived from an EMBL/GenBank/DDBJ whole genome shotgun (WGS) entry which is preliminary data.</text>
</comment>
<dbReference type="Gene3D" id="3.40.50.1580">
    <property type="entry name" value="Nucleoside phosphorylase domain"/>
    <property type="match status" value="1"/>
</dbReference>
<accession>A0A7J7D8A7</accession>
<gene>
    <name evidence="2" type="ORF">HS088_TW09G00628</name>
</gene>
<protein>
    <submittedName>
        <fullName evidence="2">Phosphorylase superfamily protein</fullName>
    </submittedName>
</protein>
<name>A0A7J7D8A7_TRIWF</name>
<dbReference type="EMBL" id="JAAARO010000009">
    <property type="protein sequence ID" value="KAF5742577.1"/>
    <property type="molecule type" value="Genomic_DNA"/>
</dbReference>
<dbReference type="SUPFAM" id="SSF53167">
    <property type="entry name" value="Purine and uridine phosphorylases"/>
    <property type="match status" value="1"/>
</dbReference>